<dbReference type="SMART" id="SM00860">
    <property type="entry name" value="SMI1_KNR4"/>
    <property type="match status" value="1"/>
</dbReference>
<accession>A0A128F7C6</accession>
<sequence length="148" mass="17168">MSIYNDLKKYIGLKTGPIRLFPIDEKEISNAEKRLGFKFPSSLRTFYQQVGYGWLSSDDCQELRNLIIHPLDVVDLFFNESEFQPPAPFLDEDLPIFDCGQDLFLVIRPRSENPDYIYRSDGQSLILAQNMQDLAAKLSVRADFYFDV</sequence>
<dbReference type="STRING" id="1796497.GCE9029_03376"/>
<dbReference type="RefSeq" id="WP_062664932.1">
    <property type="nucleotide sequence ID" value="NZ_FIZX01000002.1"/>
</dbReference>
<dbReference type="Gene3D" id="3.40.1580.10">
    <property type="entry name" value="SMI1/KNR4-like"/>
    <property type="match status" value="1"/>
</dbReference>
<protein>
    <submittedName>
        <fullName evidence="2">Antitoxin YxxD</fullName>
    </submittedName>
</protein>
<dbReference type="Pfam" id="PF09346">
    <property type="entry name" value="SMI1_KNR4"/>
    <property type="match status" value="1"/>
</dbReference>
<reference evidence="3" key="1">
    <citation type="submission" date="2016-02" db="EMBL/GenBank/DDBJ databases">
        <authorList>
            <person name="Rodrigo-Torres Lidia"/>
            <person name="Arahal R.David."/>
        </authorList>
    </citation>
    <scope>NUCLEOTIDE SEQUENCE [LARGE SCALE GENOMIC DNA]</scope>
    <source>
        <strain evidence="3">CECT 9029</strain>
    </source>
</reference>
<dbReference type="EMBL" id="FIZX01000002">
    <property type="protein sequence ID" value="CZF82682.1"/>
    <property type="molecule type" value="Genomic_DNA"/>
</dbReference>
<name>A0A128F7C6_9GAMM</name>
<dbReference type="Proteomes" id="UP000071641">
    <property type="component" value="Unassembled WGS sequence"/>
</dbReference>
<evidence type="ECO:0000313" key="3">
    <source>
        <dbReference type="Proteomes" id="UP000071641"/>
    </source>
</evidence>
<dbReference type="SUPFAM" id="SSF160631">
    <property type="entry name" value="SMI1/KNR4-like"/>
    <property type="match status" value="1"/>
</dbReference>
<dbReference type="InterPro" id="IPR018958">
    <property type="entry name" value="Knr4/Smi1-like_dom"/>
</dbReference>
<gene>
    <name evidence="2" type="primary">yxxD</name>
    <name evidence="2" type="ORF">GCE9029_03376</name>
</gene>
<proteinExistence type="predicted"/>
<keyword evidence="3" id="KW-1185">Reference proteome</keyword>
<feature type="domain" description="Knr4/Smi1-like" evidence="1">
    <location>
        <begin position="22"/>
        <end position="137"/>
    </location>
</feature>
<organism evidence="2 3">
    <name type="scientific">Grimontia celer</name>
    <dbReference type="NCBI Taxonomy" id="1796497"/>
    <lineage>
        <taxon>Bacteria</taxon>
        <taxon>Pseudomonadati</taxon>
        <taxon>Pseudomonadota</taxon>
        <taxon>Gammaproteobacteria</taxon>
        <taxon>Vibrionales</taxon>
        <taxon>Vibrionaceae</taxon>
        <taxon>Grimontia</taxon>
    </lineage>
</organism>
<dbReference type="InterPro" id="IPR037883">
    <property type="entry name" value="Knr4/Smi1-like_sf"/>
</dbReference>
<evidence type="ECO:0000313" key="2">
    <source>
        <dbReference type="EMBL" id="CZF82682.1"/>
    </source>
</evidence>
<dbReference type="OrthoDB" id="9789567at2"/>
<evidence type="ECO:0000259" key="1">
    <source>
        <dbReference type="SMART" id="SM00860"/>
    </source>
</evidence>
<dbReference type="AlphaFoldDB" id="A0A128F7C6"/>